<dbReference type="EMBL" id="SRLO01001332">
    <property type="protein sequence ID" value="TNN38850.1"/>
    <property type="molecule type" value="Genomic_DNA"/>
</dbReference>
<protein>
    <submittedName>
        <fullName evidence="2">Uncharacterized protein</fullName>
    </submittedName>
</protein>
<keyword evidence="3" id="KW-1185">Reference proteome</keyword>
<evidence type="ECO:0000256" key="1">
    <source>
        <dbReference type="SAM" id="MobiDB-lite"/>
    </source>
</evidence>
<feature type="region of interest" description="Disordered" evidence="1">
    <location>
        <begin position="41"/>
        <end position="73"/>
    </location>
</feature>
<gene>
    <name evidence="2" type="ORF">EYF80_050992</name>
</gene>
<organism evidence="2 3">
    <name type="scientific">Liparis tanakae</name>
    <name type="common">Tanaka's snailfish</name>
    <dbReference type="NCBI Taxonomy" id="230148"/>
    <lineage>
        <taxon>Eukaryota</taxon>
        <taxon>Metazoa</taxon>
        <taxon>Chordata</taxon>
        <taxon>Craniata</taxon>
        <taxon>Vertebrata</taxon>
        <taxon>Euteleostomi</taxon>
        <taxon>Actinopterygii</taxon>
        <taxon>Neopterygii</taxon>
        <taxon>Teleostei</taxon>
        <taxon>Neoteleostei</taxon>
        <taxon>Acanthomorphata</taxon>
        <taxon>Eupercaria</taxon>
        <taxon>Perciformes</taxon>
        <taxon>Cottioidei</taxon>
        <taxon>Cottales</taxon>
        <taxon>Liparidae</taxon>
        <taxon>Liparis</taxon>
    </lineage>
</organism>
<name>A0A4Z2FD63_9TELE</name>
<accession>A0A4Z2FD63</accession>
<feature type="compositionally biased region" description="Polar residues" evidence="1">
    <location>
        <begin position="61"/>
        <end position="73"/>
    </location>
</feature>
<evidence type="ECO:0000313" key="2">
    <source>
        <dbReference type="EMBL" id="TNN38850.1"/>
    </source>
</evidence>
<sequence>MQHDTDNKNTTKPWWKTAVKPATTGSSARPCSRISFMHASSRPATAPYGRSEGPQRIEMLSSHTVSRDANTSL</sequence>
<dbReference type="Proteomes" id="UP000314294">
    <property type="component" value="Unassembled WGS sequence"/>
</dbReference>
<dbReference type="AlphaFoldDB" id="A0A4Z2FD63"/>
<evidence type="ECO:0000313" key="3">
    <source>
        <dbReference type="Proteomes" id="UP000314294"/>
    </source>
</evidence>
<reference evidence="2 3" key="1">
    <citation type="submission" date="2019-03" db="EMBL/GenBank/DDBJ databases">
        <title>First draft genome of Liparis tanakae, snailfish: a comprehensive survey of snailfish specific genes.</title>
        <authorList>
            <person name="Kim W."/>
            <person name="Song I."/>
            <person name="Jeong J.-H."/>
            <person name="Kim D."/>
            <person name="Kim S."/>
            <person name="Ryu S."/>
            <person name="Song J.Y."/>
            <person name="Lee S.K."/>
        </authorList>
    </citation>
    <scope>NUCLEOTIDE SEQUENCE [LARGE SCALE GENOMIC DNA]</scope>
    <source>
        <tissue evidence="2">Muscle</tissue>
    </source>
</reference>
<comment type="caution">
    <text evidence="2">The sequence shown here is derived from an EMBL/GenBank/DDBJ whole genome shotgun (WGS) entry which is preliminary data.</text>
</comment>
<proteinExistence type="predicted"/>